<dbReference type="SMART" id="SM00869">
    <property type="entry name" value="Autotransporter"/>
    <property type="match status" value="1"/>
</dbReference>
<dbReference type="OrthoDB" id="215676at2"/>
<dbReference type="RefSeq" id="WP_145280407.1">
    <property type="nucleotide sequence ID" value="NZ_CP036291.1"/>
</dbReference>
<dbReference type="Proteomes" id="UP000317429">
    <property type="component" value="Chromosome"/>
</dbReference>
<sequence>MPDADINNFSTAQKDAIRRAVLYWTEQLGMPAATAQSPVLRFVNSDSFGINANGASAHDSTLGKANTMSRIIDGASPTRPGGIDARVLIIDTGGFFLGGSPNQVDGTRTLESVSVHELAHTLGLINRNVVPNGADITAPGTFASNDPFTDLLTNQSLPNNFADFAGPNAAAVFGADVPVQPNDTHTLVPFHTMTRAYFDSAKGVEVDYRNSTGFLPVELAIMRDMGYDLTLSEHFGSAFYQDGTGPQVTAGASAPTKAYGVGVYVQADNLDLLVGGDQLVSGLNGTGVRIGGGQERVLHRGAAPPAVIDPATFSGNTVTIDAAVRIEANGENGIGVLQSAGANNVIVHRGVITANGPNGRGIVFTFGDQNLGFSTAGGADYQVTSDDYANRPMAERVDVTGQIIAQNGAGVAFEIDDSAAFGELNIMQGADIQGNIVSNTRSFSTFDSAFYNEPVLNFGYTPDANGQRTLTPDVAFQFNYDGDIAGTRPFDGRLRGGVTELDGSATFSSVIIDQPATLGGTGVVAASGGLTINGAVNPGNGPGIGTLDIVGNVINSATGTLHIDSDSTGTTPGVNNDLLRVTGTALIAGGDAEVSGDGQEVAAGSVYTFLEADTLTVVTPLTFTHDLVNRTVVGDFDGINYRYVVLRDVAFADLGESFNQMNVGEYLDAVGADPDVAPIIDALNALPFDADVQTTLDQLTGEAYGTQVAARLQDTSAFLDLMTGALRGDTACRTCARVRPHTVGFWTQGYGWGSSIQSDGNARSSQHSAGGSVFGLTKQYDDGYSGGVFYAFDGMRSAVEQLGSSIDTETHRFGLHAECCTYEGFLRLLAMGSVSDSNARRSVAFGAGGATVMEQNAAQMDGWAGSVDLEGGRTLSTKYGCVQPIIGCRYVHLGQDAFTESGGATRLSVSDVDLDIFRSRLGADSMVRLTHWWNTSATLAAFWQHDYLNPVASYNATFVDADQAVFAARGAGLGRDRLTLAPGLNCWQGNVRMWTTYLLDANEVAVLHSGAGGIEFVW</sequence>
<dbReference type="EMBL" id="CP036291">
    <property type="protein sequence ID" value="QDU86828.1"/>
    <property type="molecule type" value="Genomic_DNA"/>
</dbReference>
<evidence type="ECO:0000259" key="1">
    <source>
        <dbReference type="PROSITE" id="PS51208"/>
    </source>
</evidence>
<accession>A0A518D5S6</accession>
<evidence type="ECO:0000313" key="3">
    <source>
        <dbReference type="Proteomes" id="UP000317429"/>
    </source>
</evidence>
<dbReference type="GO" id="GO:0006508">
    <property type="term" value="P:proteolysis"/>
    <property type="evidence" value="ECO:0007669"/>
    <property type="project" value="UniProtKB-KW"/>
</dbReference>
<dbReference type="Gene3D" id="2.40.128.130">
    <property type="entry name" value="Autotransporter beta-domain"/>
    <property type="match status" value="1"/>
</dbReference>
<name>A0A518D5S6_9BACT</name>
<proteinExistence type="predicted"/>
<feature type="domain" description="Autotransporter" evidence="1">
    <location>
        <begin position="738"/>
        <end position="1018"/>
    </location>
</feature>
<dbReference type="InterPro" id="IPR036709">
    <property type="entry name" value="Autotransporte_beta_dom_sf"/>
</dbReference>
<protein>
    <submittedName>
        <fullName evidence="2">Extracellular serine protease</fullName>
        <ecNumber evidence="2">3.4.21.-</ecNumber>
    </submittedName>
</protein>
<dbReference type="Pfam" id="PF03797">
    <property type="entry name" value="Autotransporter"/>
    <property type="match status" value="1"/>
</dbReference>
<dbReference type="SUPFAM" id="SSF103515">
    <property type="entry name" value="Autotransporter"/>
    <property type="match status" value="1"/>
</dbReference>
<dbReference type="AlphaFoldDB" id="A0A518D5S6"/>
<dbReference type="EC" id="3.4.21.-" evidence="2"/>
<keyword evidence="2" id="KW-0645">Protease</keyword>
<dbReference type="KEGG" id="pnd:Pla175_01810"/>
<dbReference type="PROSITE" id="PS51208">
    <property type="entry name" value="AUTOTRANSPORTER"/>
    <property type="match status" value="1"/>
</dbReference>
<dbReference type="SUPFAM" id="SSF55486">
    <property type="entry name" value="Metalloproteases ('zincins'), catalytic domain"/>
    <property type="match status" value="1"/>
</dbReference>
<dbReference type="InterPro" id="IPR005546">
    <property type="entry name" value="Autotransporte_beta"/>
</dbReference>
<evidence type="ECO:0000313" key="2">
    <source>
        <dbReference type="EMBL" id="QDU86828.1"/>
    </source>
</evidence>
<keyword evidence="3" id="KW-1185">Reference proteome</keyword>
<gene>
    <name evidence="2" type="ORF">Pla175_01810</name>
</gene>
<reference evidence="2 3" key="1">
    <citation type="submission" date="2019-02" db="EMBL/GenBank/DDBJ databases">
        <title>Deep-cultivation of Planctomycetes and their phenomic and genomic characterization uncovers novel biology.</title>
        <authorList>
            <person name="Wiegand S."/>
            <person name="Jogler M."/>
            <person name="Boedeker C."/>
            <person name="Pinto D."/>
            <person name="Vollmers J."/>
            <person name="Rivas-Marin E."/>
            <person name="Kohn T."/>
            <person name="Peeters S.H."/>
            <person name="Heuer A."/>
            <person name="Rast P."/>
            <person name="Oberbeckmann S."/>
            <person name="Bunk B."/>
            <person name="Jeske O."/>
            <person name="Meyerdierks A."/>
            <person name="Storesund J.E."/>
            <person name="Kallscheuer N."/>
            <person name="Luecker S."/>
            <person name="Lage O.M."/>
            <person name="Pohl T."/>
            <person name="Merkel B.J."/>
            <person name="Hornburger P."/>
            <person name="Mueller R.-W."/>
            <person name="Bruemmer F."/>
            <person name="Labrenz M."/>
            <person name="Spormann A.M."/>
            <person name="Op den Camp H."/>
            <person name="Overmann J."/>
            <person name="Amann R."/>
            <person name="Jetten M.S.M."/>
            <person name="Mascher T."/>
            <person name="Medema M.H."/>
            <person name="Devos D.P."/>
            <person name="Kaster A.-K."/>
            <person name="Ovreas L."/>
            <person name="Rohde M."/>
            <person name="Galperin M.Y."/>
            <person name="Jogler C."/>
        </authorList>
    </citation>
    <scope>NUCLEOTIDE SEQUENCE [LARGE SCALE GENOMIC DNA]</scope>
    <source>
        <strain evidence="2 3">Pla175</strain>
    </source>
</reference>
<organism evidence="2 3">
    <name type="scientific">Pirellulimonas nuda</name>
    <dbReference type="NCBI Taxonomy" id="2528009"/>
    <lineage>
        <taxon>Bacteria</taxon>
        <taxon>Pseudomonadati</taxon>
        <taxon>Planctomycetota</taxon>
        <taxon>Planctomycetia</taxon>
        <taxon>Pirellulales</taxon>
        <taxon>Lacipirellulaceae</taxon>
        <taxon>Pirellulimonas</taxon>
    </lineage>
</organism>
<dbReference type="GO" id="GO:0008233">
    <property type="term" value="F:peptidase activity"/>
    <property type="evidence" value="ECO:0007669"/>
    <property type="project" value="UniProtKB-KW"/>
</dbReference>
<keyword evidence="2" id="KW-0378">Hydrolase</keyword>